<organism evidence="9 10">
    <name type="scientific">Providencia stuartii (strain MRSN 2154)</name>
    <dbReference type="NCBI Taxonomy" id="1157951"/>
    <lineage>
        <taxon>Bacteria</taxon>
        <taxon>Pseudomonadati</taxon>
        <taxon>Pseudomonadota</taxon>
        <taxon>Gammaproteobacteria</taxon>
        <taxon>Enterobacterales</taxon>
        <taxon>Morganellaceae</taxon>
        <taxon>Providencia</taxon>
    </lineage>
</organism>
<evidence type="ECO:0000313" key="9">
    <source>
        <dbReference type="EMBL" id="AFH92196.1"/>
    </source>
</evidence>
<dbReference type="GO" id="GO:0016887">
    <property type="term" value="F:ATP hydrolysis activity"/>
    <property type="evidence" value="ECO:0007669"/>
    <property type="project" value="InterPro"/>
</dbReference>
<evidence type="ECO:0000256" key="4">
    <source>
        <dbReference type="ARBA" id="ARBA00022741"/>
    </source>
</evidence>
<keyword evidence="2" id="KW-0813">Transport</keyword>
<dbReference type="AlphaFoldDB" id="A0A140NJ44"/>
<dbReference type="InterPro" id="IPR003593">
    <property type="entry name" value="AAA+_ATPase"/>
</dbReference>
<evidence type="ECO:0000259" key="8">
    <source>
        <dbReference type="PROSITE" id="PS50893"/>
    </source>
</evidence>
<keyword evidence="7" id="KW-0472">Membrane</keyword>
<dbReference type="KEGG" id="psi:S70_01500"/>
<dbReference type="EMBL" id="CP003488">
    <property type="protein sequence ID" value="AFH92196.1"/>
    <property type="molecule type" value="Genomic_DNA"/>
</dbReference>
<keyword evidence="3" id="KW-1003">Cell membrane</keyword>
<reference evidence="10" key="2">
    <citation type="submission" date="2012-04" db="EMBL/GenBank/DDBJ databases">
        <title>Complete genome sequence of Providencia stuartii clinical isolate MRSN 2154.</title>
        <authorList>
            <person name="Clifford R.J."/>
            <person name="Hang J."/>
            <person name="Riley M.C."/>
            <person name="Onmus-Leone F."/>
            <person name="Kuschner R.A."/>
            <person name="Lesho E.P."/>
            <person name="Waterman P.E."/>
        </authorList>
    </citation>
    <scope>NUCLEOTIDE SEQUENCE [LARGE SCALE GENOMIC DNA]</scope>
    <source>
        <strain evidence="10">MRSN 2154</strain>
    </source>
</reference>
<name>A0A140NJ44_PROSM</name>
<sequence>MITKTQCFAANTGIPIQLEGVIKGFRGNNVLRSLNFAIPAGQFVTIVGHSGCGKSTLLRLLANLDSPTSGEITVAKQPLSNFHGDIRIMFQEPRLLPWKTVIENVALGLNRTSHNEALKVLASVGLSDKAGEWPEELSGGQKQRVALARALIHQPRLLLLDEPFGALDALTRMEMQQLLIKLWHQYQFTVVLVTHDIHEAVWTSERVLMLKEGMLHLDININENYPRNLTNAFLIDLESQVLNALTERKFA</sequence>
<dbReference type="InterPro" id="IPR017871">
    <property type="entry name" value="ABC_transporter-like_CS"/>
</dbReference>
<evidence type="ECO:0000256" key="3">
    <source>
        <dbReference type="ARBA" id="ARBA00022475"/>
    </source>
</evidence>
<evidence type="ECO:0000256" key="7">
    <source>
        <dbReference type="ARBA" id="ARBA00023136"/>
    </source>
</evidence>
<dbReference type="SUPFAM" id="SSF52540">
    <property type="entry name" value="P-loop containing nucleoside triphosphate hydrolases"/>
    <property type="match status" value="1"/>
</dbReference>
<dbReference type="PROSITE" id="PS50893">
    <property type="entry name" value="ABC_TRANSPORTER_2"/>
    <property type="match status" value="1"/>
</dbReference>
<protein>
    <submittedName>
        <fullName evidence="9">Aliphatic sulfonates transport ATP-binding subunit</fullName>
    </submittedName>
</protein>
<evidence type="ECO:0000313" key="10">
    <source>
        <dbReference type="Proteomes" id="UP000005012"/>
    </source>
</evidence>
<dbReference type="PANTHER" id="PTHR42788">
    <property type="entry name" value="TAURINE IMPORT ATP-BINDING PROTEIN-RELATED"/>
    <property type="match status" value="1"/>
</dbReference>
<dbReference type="Proteomes" id="UP000005012">
    <property type="component" value="Chromosome"/>
</dbReference>
<evidence type="ECO:0000256" key="6">
    <source>
        <dbReference type="ARBA" id="ARBA00022967"/>
    </source>
</evidence>
<evidence type="ECO:0000256" key="5">
    <source>
        <dbReference type="ARBA" id="ARBA00022840"/>
    </source>
</evidence>
<feature type="domain" description="ABC transporter" evidence="8">
    <location>
        <begin position="16"/>
        <end position="237"/>
    </location>
</feature>
<dbReference type="InterPro" id="IPR050166">
    <property type="entry name" value="ABC_transporter_ATP-bind"/>
</dbReference>
<keyword evidence="6" id="KW-1278">Translocase</keyword>
<dbReference type="CDD" id="cd03293">
    <property type="entry name" value="ABC_NrtD_SsuB_transporters"/>
    <property type="match status" value="1"/>
</dbReference>
<dbReference type="HOGENOM" id="CLU_000604_1_22_6"/>
<accession>A0A140NJ44</accession>
<evidence type="ECO:0000256" key="2">
    <source>
        <dbReference type="ARBA" id="ARBA00022448"/>
    </source>
</evidence>
<dbReference type="GeneID" id="93518964"/>
<dbReference type="InterPro" id="IPR003439">
    <property type="entry name" value="ABC_transporter-like_ATP-bd"/>
</dbReference>
<keyword evidence="4" id="KW-0547">Nucleotide-binding</keyword>
<dbReference type="Gene3D" id="3.40.50.300">
    <property type="entry name" value="P-loop containing nucleotide triphosphate hydrolases"/>
    <property type="match status" value="1"/>
</dbReference>
<dbReference type="Pfam" id="PF00005">
    <property type="entry name" value="ABC_tran"/>
    <property type="match status" value="1"/>
</dbReference>
<dbReference type="InterPro" id="IPR027417">
    <property type="entry name" value="P-loop_NTPase"/>
</dbReference>
<proteinExistence type="inferred from homology"/>
<dbReference type="PATRIC" id="fig|1157951.4.peg.301"/>
<dbReference type="SMART" id="SM00382">
    <property type="entry name" value="AAA"/>
    <property type="match status" value="1"/>
</dbReference>
<dbReference type="GO" id="GO:0005524">
    <property type="term" value="F:ATP binding"/>
    <property type="evidence" value="ECO:0007669"/>
    <property type="project" value="UniProtKB-KW"/>
</dbReference>
<evidence type="ECO:0000256" key="1">
    <source>
        <dbReference type="ARBA" id="ARBA00005417"/>
    </source>
</evidence>
<gene>
    <name evidence="9" type="primary">ssuB</name>
    <name evidence="9" type="ordered locus">S70_01500</name>
</gene>
<keyword evidence="5 9" id="KW-0067">ATP-binding</keyword>
<dbReference type="PANTHER" id="PTHR42788:SF17">
    <property type="entry name" value="ALIPHATIC SULFONATES IMPORT ATP-BINDING PROTEIN SSUB"/>
    <property type="match status" value="1"/>
</dbReference>
<dbReference type="OrthoDB" id="9802264at2"/>
<comment type="similarity">
    <text evidence="1">Belongs to the ABC transporter superfamily.</text>
</comment>
<dbReference type="RefSeq" id="WP_004920797.1">
    <property type="nucleotide sequence ID" value="NC_017731.1"/>
</dbReference>
<reference evidence="9 10" key="1">
    <citation type="journal article" date="2012" name="J. Bacteriol.">
        <title>Complete Genome Sequence of Providencia stuartii Clinical Isolate MRSN 2154.</title>
        <authorList>
            <person name="Clifford R.J."/>
            <person name="Hang J."/>
            <person name="Riley M.C."/>
            <person name="Onmus-Leone F."/>
            <person name="Kuschner R.A."/>
            <person name="Lesho E.P."/>
            <person name="Waterman P.E."/>
        </authorList>
    </citation>
    <scope>NUCLEOTIDE SEQUENCE [LARGE SCALE GENOMIC DNA]</scope>
    <source>
        <strain evidence="9 10">MRSN 2154</strain>
    </source>
</reference>
<dbReference type="PROSITE" id="PS00211">
    <property type="entry name" value="ABC_TRANSPORTER_1"/>
    <property type="match status" value="1"/>
</dbReference>